<dbReference type="Proteomes" id="UP000094236">
    <property type="component" value="Unassembled WGS sequence"/>
</dbReference>
<dbReference type="InterPro" id="IPR042226">
    <property type="entry name" value="eFR1_2_sf"/>
</dbReference>
<dbReference type="NCBIfam" id="TIGR00111">
    <property type="entry name" value="pelota"/>
    <property type="match status" value="1"/>
</dbReference>
<dbReference type="InterPro" id="IPR005140">
    <property type="entry name" value="eRF1_Pelota-like_N"/>
</dbReference>
<dbReference type="SMART" id="SM01194">
    <property type="entry name" value="eRF1_1"/>
    <property type="match status" value="1"/>
</dbReference>
<dbReference type="Pfam" id="PF03465">
    <property type="entry name" value="eRF1_3"/>
    <property type="match status" value="1"/>
</dbReference>
<evidence type="ECO:0000256" key="6">
    <source>
        <dbReference type="ARBA" id="ARBA00022723"/>
    </source>
</evidence>
<dbReference type="GO" id="GO:0051301">
    <property type="term" value="P:cell division"/>
    <property type="evidence" value="ECO:0007669"/>
    <property type="project" value="UniProtKB-KW"/>
</dbReference>
<dbReference type="InterPro" id="IPR029064">
    <property type="entry name" value="Ribosomal_eL30-like_sf"/>
</dbReference>
<comment type="similarity">
    <text evidence="3 10">Belongs to the eukaryotic release factor 1 family. Pelota subfamily.</text>
</comment>
<keyword evidence="6 10" id="KW-0479">Metal-binding</keyword>
<dbReference type="SUPFAM" id="SSF55315">
    <property type="entry name" value="L30e-like"/>
    <property type="match status" value="1"/>
</dbReference>
<keyword evidence="5" id="KW-0132">Cell division</keyword>
<dbReference type="GO" id="GO:0046872">
    <property type="term" value="F:metal ion binding"/>
    <property type="evidence" value="ECO:0007669"/>
    <property type="project" value="UniProtKB-KW"/>
</dbReference>
<evidence type="ECO:0000313" key="13">
    <source>
        <dbReference type="Proteomes" id="UP000094236"/>
    </source>
</evidence>
<dbReference type="GO" id="GO:0071025">
    <property type="term" value="P:RNA surveillance"/>
    <property type="evidence" value="ECO:0007669"/>
    <property type="project" value="InterPro"/>
</dbReference>
<evidence type="ECO:0000256" key="8">
    <source>
        <dbReference type="ARBA" id="ARBA00023254"/>
    </source>
</evidence>
<keyword evidence="13" id="KW-1185">Reference proteome</keyword>
<keyword evidence="7" id="KW-0498">Mitosis</keyword>
<accession>A0A1E4U375</accession>
<dbReference type="GO" id="GO:0070651">
    <property type="term" value="P:nonfunctional rRNA decay"/>
    <property type="evidence" value="ECO:0007669"/>
    <property type="project" value="TreeGrafter"/>
</dbReference>
<evidence type="ECO:0000256" key="2">
    <source>
        <dbReference type="ARBA" id="ARBA00004496"/>
    </source>
</evidence>
<feature type="domain" description="eRF1/Pelota-like N-terminal" evidence="11">
    <location>
        <begin position="1"/>
        <end position="136"/>
    </location>
</feature>
<proteinExistence type="inferred from homology"/>
<evidence type="ECO:0000256" key="9">
    <source>
        <dbReference type="ARBA" id="ARBA00023306"/>
    </source>
</evidence>
<evidence type="ECO:0000256" key="1">
    <source>
        <dbReference type="ARBA" id="ARBA00001968"/>
    </source>
</evidence>
<dbReference type="GO" id="GO:0070481">
    <property type="term" value="P:nuclear-transcribed mRNA catabolic process, non-stop decay"/>
    <property type="evidence" value="ECO:0007669"/>
    <property type="project" value="InterPro"/>
</dbReference>
<dbReference type="GO" id="GO:0051321">
    <property type="term" value="P:meiotic cell cycle"/>
    <property type="evidence" value="ECO:0007669"/>
    <property type="project" value="UniProtKB-KW"/>
</dbReference>
<protein>
    <recommendedName>
        <fullName evidence="10">Protein DOM34 homolog</fullName>
    </recommendedName>
</protein>
<dbReference type="OrthoDB" id="10249111at2759"/>
<keyword evidence="9" id="KW-0131">Cell cycle</keyword>
<evidence type="ECO:0000313" key="12">
    <source>
        <dbReference type="EMBL" id="ODV98456.1"/>
    </source>
</evidence>
<keyword evidence="8" id="KW-0469">Meiosis</keyword>
<dbReference type="InterPro" id="IPR038069">
    <property type="entry name" value="Pelota/DOM34_N"/>
</dbReference>
<evidence type="ECO:0000256" key="10">
    <source>
        <dbReference type="RuleBase" id="RU362019"/>
    </source>
</evidence>
<dbReference type="Gene3D" id="3.30.1330.30">
    <property type="match status" value="1"/>
</dbReference>
<dbReference type="InterPro" id="IPR004405">
    <property type="entry name" value="TF_pelota"/>
</dbReference>
<reference evidence="13" key="1">
    <citation type="submission" date="2016-05" db="EMBL/GenBank/DDBJ databases">
        <title>Comparative genomics of biotechnologically important yeasts.</title>
        <authorList>
            <consortium name="DOE Joint Genome Institute"/>
            <person name="Riley R."/>
            <person name="Haridas S."/>
            <person name="Wolfe K.H."/>
            <person name="Lopes M.R."/>
            <person name="Hittinger C.T."/>
            <person name="Goker M."/>
            <person name="Salamov A."/>
            <person name="Wisecaver J."/>
            <person name="Long T.M."/>
            <person name="Aerts A.L."/>
            <person name="Barry K."/>
            <person name="Choi C."/>
            <person name="Clum A."/>
            <person name="Coughlan A.Y."/>
            <person name="Deshpande S."/>
            <person name="Douglass A.P."/>
            <person name="Hanson S.J."/>
            <person name="Klenk H.-P."/>
            <person name="Labutti K."/>
            <person name="Lapidus A."/>
            <person name="Lindquist E."/>
            <person name="Lipzen A."/>
            <person name="Meier-Kolthoff J.P."/>
            <person name="Ohm R.A."/>
            <person name="Otillar R.P."/>
            <person name="Pangilinan J."/>
            <person name="Peng Y."/>
            <person name="Rokas A."/>
            <person name="Rosa C.A."/>
            <person name="Scheuner C."/>
            <person name="Sibirny A.A."/>
            <person name="Slot J.C."/>
            <person name="Stielow J.B."/>
            <person name="Sun H."/>
            <person name="Kurtzman C.P."/>
            <person name="Blackwell M."/>
            <person name="Grigoriev I.V."/>
            <person name="Jeffries T.W."/>
        </authorList>
    </citation>
    <scope>NUCLEOTIDE SEQUENCE [LARGE SCALE GENOMIC DNA]</scope>
    <source>
        <strain evidence="13">NRRL Y-2460</strain>
    </source>
</reference>
<dbReference type="GO" id="GO:0070966">
    <property type="term" value="P:nuclear-transcribed mRNA catabolic process, no-go decay"/>
    <property type="evidence" value="ECO:0007669"/>
    <property type="project" value="InterPro"/>
</dbReference>
<dbReference type="InterPro" id="IPR005141">
    <property type="entry name" value="eRF1_2"/>
</dbReference>
<dbReference type="PANTHER" id="PTHR10853">
    <property type="entry name" value="PELOTA"/>
    <property type="match status" value="1"/>
</dbReference>
<comment type="cofactor">
    <cofactor evidence="1 10">
        <name>a divalent metal cation</name>
        <dbReference type="ChEBI" id="CHEBI:60240"/>
    </cofactor>
</comment>
<sequence>MKLIKQSFEKDSGGSVTLVAEDKEDLWSLYNLIQKDDVIDLKTVRNVKLGSKAGLGSSLKNSKSERKVVYLSIKIEDIEFNASDEVMRLRGKTTKQNDDVPLNSYHTAELEFNHSFTLYKDEWDQISFDIITKSCSIEEKAEVGAIIMEEGIAHICLLTDNMTVLRAKIEKSIPKKKRGDNSQYEKAYNKFLKMCNDTILRNFDLEKLKAVIIASPGFVASKLYEFIIKEAQSNTDKIVLANKSKFIVTHSSTGFLQGLEEILKNPDLQKKLSDTKFSREVIVMDNFVQILNVDDNRAYYGQKECEKAILQHPGSVKILLITDTLFRNDDIALRKYYINLTENVKKTGGEVIIFSSAHECGEQLDQLTGIAVILNYPVYDLDEDEDEDEEEEEE</sequence>
<dbReference type="AlphaFoldDB" id="A0A1E4U375"/>
<name>A0A1E4U375_PACTA</name>
<comment type="function">
    <text evidence="10">Component of the Dom34-Hbs1 complex, a complex that recognizes stalled ribosomes and triggers the No-Go Decay (NGD) pathway (PubMed:20890290). In the Dom34-Hbs1 complex, dom34 recognizes ribosomes stalled at the 3' end of an mRNA and engages stalled ribosomes by destabilizing mRNA in the mRNA channel. Following ribosome-binding, the Dom34-Hbs1 complex promotes the disassembly of stalled ribosomes, followed by degradation of damaged mRNAs as part of the NGD pathway.</text>
</comment>
<evidence type="ECO:0000256" key="5">
    <source>
        <dbReference type="ARBA" id="ARBA00022618"/>
    </source>
</evidence>
<dbReference type="STRING" id="669874.A0A1E4U375"/>
<evidence type="ECO:0000256" key="4">
    <source>
        <dbReference type="ARBA" id="ARBA00022490"/>
    </source>
</evidence>
<keyword evidence="4 10" id="KW-0963">Cytoplasm</keyword>
<dbReference type="GO" id="GO:0006412">
    <property type="term" value="P:translation"/>
    <property type="evidence" value="ECO:0007669"/>
    <property type="project" value="UniProtKB-ARBA"/>
</dbReference>
<organism evidence="12 13">
    <name type="scientific">Pachysolen tannophilus NRRL Y-2460</name>
    <dbReference type="NCBI Taxonomy" id="669874"/>
    <lineage>
        <taxon>Eukaryota</taxon>
        <taxon>Fungi</taxon>
        <taxon>Dikarya</taxon>
        <taxon>Ascomycota</taxon>
        <taxon>Saccharomycotina</taxon>
        <taxon>Pichiomycetes</taxon>
        <taxon>Pachysolenaceae</taxon>
        <taxon>Pachysolen</taxon>
    </lineage>
</organism>
<dbReference type="EMBL" id="KV454011">
    <property type="protein sequence ID" value="ODV98456.1"/>
    <property type="molecule type" value="Genomic_DNA"/>
</dbReference>
<dbReference type="FunFam" id="2.30.30.870:FF:000001">
    <property type="entry name" value="Protein pelota homolog"/>
    <property type="match status" value="1"/>
</dbReference>
<dbReference type="Pfam" id="PF26356">
    <property type="entry name" value="Pelota_N"/>
    <property type="match status" value="1"/>
</dbReference>
<dbReference type="InterPro" id="IPR058547">
    <property type="entry name" value="Pelota_N"/>
</dbReference>
<gene>
    <name evidence="12" type="ORF">PACTADRAFT_932</name>
</gene>
<dbReference type="Gene3D" id="2.30.30.870">
    <property type="entry name" value="Pelota, domain A"/>
    <property type="match status" value="1"/>
</dbReference>
<dbReference type="SUPFAM" id="SSF159065">
    <property type="entry name" value="Dom34/Pelota N-terminal domain-like"/>
    <property type="match status" value="1"/>
</dbReference>
<dbReference type="PANTHER" id="PTHR10853:SF0">
    <property type="entry name" value="PROTEIN PELOTA HOMOLOG"/>
    <property type="match status" value="1"/>
</dbReference>
<dbReference type="FunFam" id="3.30.420.60:FF:000004">
    <property type="entry name" value="Protein DOM34 homolog"/>
    <property type="match status" value="1"/>
</dbReference>
<dbReference type="Pfam" id="PF03464">
    <property type="entry name" value="eRF1_2"/>
    <property type="match status" value="1"/>
</dbReference>
<dbReference type="FunFam" id="3.30.1330.30:FF:000008">
    <property type="entry name" value="Protein pelota homolog"/>
    <property type="match status" value="1"/>
</dbReference>
<dbReference type="InterPro" id="IPR005142">
    <property type="entry name" value="eRF1_3"/>
</dbReference>
<evidence type="ECO:0000256" key="3">
    <source>
        <dbReference type="ARBA" id="ARBA00009504"/>
    </source>
</evidence>
<dbReference type="SUPFAM" id="SSF53137">
    <property type="entry name" value="Translational machinery components"/>
    <property type="match status" value="1"/>
</dbReference>
<dbReference type="GO" id="GO:0005737">
    <property type="term" value="C:cytoplasm"/>
    <property type="evidence" value="ECO:0007669"/>
    <property type="project" value="UniProtKB-SubCell"/>
</dbReference>
<evidence type="ECO:0000259" key="11">
    <source>
        <dbReference type="SMART" id="SM01194"/>
    </source>
</evidence>
<comment type="subcellular location">
    <subcellularLocation>
        <location evidence="2 10">Cytoplasm</location>
    </subcellularLocation>
</comment>
<dbReference type="GO" id="GO:1990533">
    <property type="term" value="C:Dom34-Hbs1 complex"/>
    <property type="evidence" value="ECO:0007669"/>
    <property type="project" value="UniProtKB-ARBA"/>
</dbReference>
<dbReference type="Gene3D" id="3.30.420.60">
    <property type="entry name" value="eRF1 domain 2"/>
    <property type="match status" value="1"/>
</dbReference>
<dbReference type="GO" id="GO:0032790">
    <property type="term" value="P:ribosome disassembly"/>
    <property type="evidence" value="ECO:0007669"/>
    <property type="project" value="TreeGrafter"/>
</dbReference>
<evidence type="ECO:0000256" key="7">
    <source>
        <dbReference type="ARBA" id="ARBA00022776"/>
    </source>
</evidence>